<evidence type="ECO:0000256" key="6">
    <source>
        <dbReference type="ARBA" id="ARBA00022723"/>
    </source>
</evidence>
<comment type="cofactor">
    <cofactor evidence="3">
        <name>Zn(2+)</name>
        <dbReference type="ChEBI" id="CHEBI:29105"/>
    </cofactor>
</comment>
<dbReference type="InterPro" id="IPR016182">
    <property type="entry name" value="Cu_amine_oxidase_N-reg"/>
</dbReference>
<evidence type="ECO:0000256" key="2">
    <source>
        <dbReference type="ARBA" id="ARBA00001936"/>
    </source>
</evidence>
<dbReference type="AlphaFoldDB" id="A0AA44UMW3"/>
<dbReference type="Pfam" id="PF21994">
    <property type="entry name" value="AGAO-like_N2"/>
    <property type="match status" value="1"/>
</dbReference>
<evidence type="ECO:0000256" key="5">
    <source>
        <dbReference type="ARBA" id="ARBA00011738"/>
    </source>
</evidence>
<evidence type="ECO:0000259" key="15">
    <source>
        <dbReference type="Pfam" id="PF01179"/>
    </source>
</evidence>
<proteinExistence type="inferred from homology"/>
<dbReference type="PROSITE" id="PS01165">
    <property type="entry name" value="COPPER_AMINE_OXID_2"/>
    <property type="match status" value="1"/>
</dbReference>
<evidence type="ECO:0000256" key="13">
    <source>
        <dbReference type="PIRSR" id="PIRSR600269-51"/>
    </source>
</evidence>
<evidence type="ECO:0000256" key="7">
    <source>
        <dbReference type="ARBA" id="ARBA00022772"/>
    </source>
</evidence>
<dbReference type="SUPFAM" id="SSF54416">
    <property type="entry name" value="Amine oxidase N-terminal region"/>
    <property type="match status" value="2"/>
</dbReference>
<dbReference type="InterPro" id="IPR015802">
    <property type="entry name" value="Cu_amine_oxidase_N3"/>
</dbReference>
<evidence type="ECO:0000256" key="11">
    <source>
        <dbReference type="ARBA" id="ARBA00048032"/>
    </source>
</evidence>
<dbReference type="PANTHER" id="PTHR10638">
    <property type="entry name" value="COPPER AMINE OXIDASE"/>
    <property type="match status" value="1"/>
</dbReference>
<evidence type="ECO:0000259" key="17">
    <source>
        <dbReference type="Pfam" id="PF21994"/>
    </source>
</evidence>
<dbReference type="PANTHER" id="PTHR10638:SF86">
    <property type="entry name" value="COPPER AMINE OXIDASE 1-RELATED"/>
    <property type="match status" value="1"/>
</dbReference>
<dbReference type="GO" id="GO:0008131">
    <property type="term" value="F:primary methylamine oxidase activity"/>
    <property type="evidence" value="ECO:0007669"/>
    <property type="project" value="UniProtKB-EC"/>
</dbReference>
<keyword evidence="10" id="KW-0464">Manganese</keyword>
<accession>A0AA44UMW3</accession>
<dbReference type="InterPro" id="IPR036460">
    <property type="entry name" value="Cu_amine_oxidase_C_sf"/>
</dbReference>
<evidence type="ECO:0000256" key="9">
    <source>
        <dbReference type="ARBA" id="ARBA00023008"/>
    </source>
</evidence>
<dbReference type="InterPro" id="IPR000269">
    <property type="entry name" value="Cu_amine_oxidase"/>
</dbReference>
<sequence length="659" mass="71967">MSVDAPPQSTVAVHPLSMLTAAEVDRAREIVDDAGLLTPDSRFSYVMLREPDKADVLAWDGAAPLPREATLLLTRLDPLALRTIVVELHEGRVVSDEPLDPAAVGVGPCLDEDYALVDAIVKADPEWLAALARRGVTDVSTVRPVPLSAGVFGYDDEVGRRVYRVLSFVQPSPTSAPWAHPVGGVIAHVDVDSRTVLRVVETHVEHVPTESGDWADPAVRGPERTDLKPISITQPEGVSFTLTDDGVLSWQNWTVRLGFNGREGLTLHQLAFAGRPVVYRASIAEMVVNYGDPGPTHGWQNYFDLGEYQFGRLANSLELGCDCLGDVTYVDTVVVDDDCRPRTIRNAICLHEEDTGILWKHNDIFTGQTHTRRQRRMVVSFFGTVGNYDYGFYWYLYLDGTIELEAKATGIPFPSGWDGTDPHFDPVGPGLGAPVHQHLFSARLDMTVDGVANAVEEQEAVGVPTGEANPWGNAIARSVTRLRSEGGARRDAANDRNRIWRVCSTEHTNRFGRPTAYALLPQGYPTLLADPASSIAARAAFARHHLWVSRYERDQLWPAGYTVNQNPGGAGLPAYTAGDRSIDGEDVVLWHTFGLTHFVRPEDWPVMPVDHAGFRLKPDGFFDRNPTLDVPDLGAHGRPAEACCAVDAGTADTTPGSPA</sequence>
<evidence type="ECO:0000256" key="3">
    <source>
        <dbReference type="ARBA" id="ARBA00001947"/>
    </source>
</evidence>
<dbReference type="EMBL" id="PHUJ01000003">
    <property type="protein sequence ID" value="PKB30343.1"/>
    <property type="molecule type" value="Genomic_DNA"/>
</dbReference>
<dbReference type="InterPro" id="IPR049948">
    <property type="entry name" value="Cu_Am_ox_TPQ-bd"/>
</dbReference>
<dbReference type="GO" id="GO:0048038">
    <property type="term" value="F:quinone binding"/>
    <property type="evidence" value="ECO:0007669"/>
    <property type="project" value="InterPro"/>
</dbReference>
<comment type="PTM">
    <text evidence="13 14">Topaquinone (TPQ) is generated by copper-dependent autoxidation of a specific tyrosyl residue.</text>
</comment>
<dbReference type="GO" id="GO:0009308">
    <property type="term" value="P:amine metabolic process"/>
    <property type="evidence" value="ECO:0007669"/>
    <property type="project" value="UniProtKB-UniRule"/>
</dbReference>
<dbReference type="Proteomes" id="UP000232453">
    <property type="component" value="Unassembled WGS sequence"/>
</dbReference>
<dbReference type="GO" id="GO:0005507">
    <property type="term" value="F:copper ion binding"/>
    <property type="evidence" value="ECO:0007669"/>
    <property type="project" value="InterPro"/>
</dbReference>
<evidence type="ECO:0000256" key="8">
    <source>
        <dbReference type="ARBA" id="ARBA00023002"/>
    </source>
</evidence>
<reference evidence="18 19" key="1">
    <citation type="submission" date="2017-11" db="EMBL/GenBank/DDBJ databases">
        <title>Sequencing the genomes of 1000 actinobacteria strains.</title>
        <authorList>
            <person name="Klenk H.-P."/>
        </authorList>
    </citation>
    <scope>NUCLEOTIDE SEQUENCE [LARGE SCALE GENOMIC DNA]</scope>
    <source>
        <strain evidence="18 19">DSM 44104</strain>
    </source>
</reference>
<dbReference type="EC" id="1.4.3.-" evidence="14"/>
<feature type="active site" description="Schiff-base intermediate with substrate; via topaquinone" evidence="12">
    <location>
        <position position="388"/>
    </location>
</feature>
<dbReference type="SUPFAM" id="SSF49998">
    <property type="entry name" value="Amine oxidase catalytic domain"/>
    <property type="match status" value="1"/>
</dbReference>
<dbReference type="Gene3D" id="3.10.450.40">
    <property type="match status" value="2"/>
</dbReference>
<evidence type="ECO:0000313" key="19">
    <source>
        <dbReference type="Proteomes" id="UP000232453"/>
    </source>
</evidence>
<feature type="domain" description="AGAO-like N2" evidence="17">
    <location>
        <begin position="20"/>
        <end position="96"/>
    </location>
</feature>
<protein>
    <recommendedName>
        <fullName evidence="14">Amine oxidase</fullName>
        <ecNumber evidence="14">1.4.3.-</ecNumber>
    </recommendedName>
</protein>
<comment type="cofactor">
    <cofactor evidence="14">
        <name>Cu cation</name>
        <dbReference type="ChEBI" id="CHEBI:23378"/>
    </cofactor>
    <text evidence="14">Contains 1 topaquinone per subunit.</text>
</comment>
<comment type="similarity">
    <text evidence="4 14">Belongs to the copper/topaquinone oxidase family.</text>
</comment>
<feature type="domain" description="Copper amine oxidase N3-terminal" evidence="16">
    <location>
        <begin position="110"/>
        <end position="201"/>
    </location>
</feature>
<comment type="cofactor">
    <cofactor evidence="1">
        <name>Cu cation</name>
        <dbReference type="ChEBI" id="CHEBI:23378"/>
    </cofactor>
</comment>
<comment type="catalytic activity">
    <reaction evidence="11">
        <text>a primary methyl amine + O2 + H2O = an aldehyde + H2O2 + NH4(+)</text>
        <dbReference type="Rhea" id="RHEA:16153"/>
        <dbReference type="ChEBI" id="CHEBI:15377"/>
        <dbReference type="ChEBI" id="CHEBI:15379"/>
        <dbReference type="ChEBI" id="CHEBI:16240"/>
        <dbReference type="ChEBI" id="CHEBI:17478"/>
        <dbReference type="ChEBI" id="CHEBI:28938"/>
        <dbReference type="ChEBI" id="CHEBI:228804"/>
        <dbReference type="EC" id="1.4.3.21"/>
    </reaction>
</comment>
<evidence type="ECO:0000259" key="16">
    <source>
        <dbReference type="Pfam" id="PF02728"/>
    </source>
</evidence>
<dbReference type="InterPro" id="IPR015798">
    <property type="entry name" value="Cu_amine_oxidase_C"/>
</dbReference>
<gene>
    <name evidence="18" type="ORF">ATL51_2003</name>
</gene>
<comment type="cofactor">
    <cofactor evidence="2">
        <name>Mn(2+)</name>
        <dbReference type="ChEBI" id="CHEBI:29035"/>
    </cofactor>
</comment>
<feature type="active site" description="Proton acceptor" evidence="12">
    <location>
        <position position="304"/>
    </location>
</feature>
<feature type="modified residue" description="2',4',5'-topaquinone" evidence="13">
    <location>
        <position position="388"/>
    </location>
</feature>
<keyword evidence="7 12" id="KW-0801">TPQ</keyword>
<name>A0AA44UMW3_PSEA5</name>
<comment type="caution">
    <text evidence="18">The sequence shown here is derived from an EMBL/GenBank/DDBJ whole genome shotgun (WGS) entry which is preliminary data.</text>
</comment>
<dbReference type="InterPro" id="IPR054157">
    <property type="entry name" value="AGAO-like_N2"/>
</dbReference>
<feature type="domain" description="Copper amine oxidase catalytic" evidence="15">
    <location>
        <begin position="231"/>
        <end position="628"/>
    </location>
</feature>
<dbReference type="NCBIfam" id="NF008559">
    <property type="entry name" value="PRK11504.1"/>
    <property type="match status" value="1"/>
</dbReference>
<dbReference type="RefSeq" id="WP_100878433.1">
    <property type="nucleotide sequence ID" value="NZ_JBICSI010000003.1"/>
</dbReference>
<dbReference type="PROSITE" id="PS01164">
    <property type="entry name" value="COPPER_AMINE_OXID_1"/>
    <property type="match status" value="1"/>
</dbReference>
<evidence type="ECO:0000256" key="4">
    <source>
        <dbReference type="ARBA" id="ARBA00007983"/>
    </source>
</evidence>
<dbReference type="InterPro" id="IPR049947">
    <property type="entry name" value="Cu_Am_Ox_Cu-bd"/>
</dbReference>
<dbReference type="Pfam" id="PF02728">
    <property type="entry name" value="Cu_amine_oxidN3"/>
    <property type="match status" value="1"/>
</dbReference>
<organism evidence="18 19">
    <name type="scientific">Pseudonocardia alni</name>
    <name type="common">Amycolata alni</name>
    <dbReference type="NCBI Taxonomy" id="33907"/>
    <lineage>
        <taxon>Bacteria</taxon>
        <taxon>Bacillati</taxon>
        <taxon>Actinomycetota</taxon>
        <taxon>Actinomycetes</taxon>
        <taxon>Pseudonocardiales</taxon>
        <taxon>Pseudonocardiaceae</taxon>
        <taxon>Pseudonocardia</taxon>
    </lineage>
</organism>
<evidence type="ECO:0000256" key="14">
    <source>
        <dbReference type="RuleBase" id="RU000672"/>
    </source>
</evidence>
<evidence type="ECO:0000256" key="1">
    <source>
        <dbReference type="ARBA" id="ARBA00001935"/>
    </source>
</evidence>
<keyword evidence="8 14" id="KW-0560">Oxidoreductase</keyword>
<evidence type="ECO:0000256" key="12">
    <source>
        <dbReference type="PIRSR" id="PIRSR600269-50"/>
    </source>
</evidence>
<comment type="subunit">
    <text evidence="5">Homodimer.</text>
</comment>
<keyword evidence="9 14" id="KW-0186">Copper</keyword>
<evidence type="ECO:0000256" key="10">
    <source>
        <dbReference type="ARBA" id="ARBA00023211"/>
    </source>
</evidence>
<evidence type="ECO:0000313" key="18">
    <source>
        <dbReference type="EMBL" id="PKB30343.1"/>
    </source>
</evidence>
<dbReference type="Pfam" id="PF01179">
    <property type="entry name" value="Cu_amine_oxid"/>
    <property type="match status" value="1"/>
</dbReference>
<keyword evidence="6 14" id="KW-0479">Metal-binding</keyword>
<dbReference type="Gene3D" id="2.70.98.20">
    <property type="entry name" value="Copper amine oxidase, catalytic domain"/>
    <property type="match status" value="1"/>
</dbReference>